<dbReference type="Proteomes" id="UP000799770">
    <property type="component" value="Unassembled WGS sequence"/>
</dbReference>
<name>A0A6A5YHA9_9PLEO</name>
<gene>
    <name evidence="1" type="ORF">BDV96DRAFT_654425</name>
</gene>
<organism evidence="1 2">
    <name type="scientific">Lophiotrema nucula</name>
    <dbReference type="NCBI Taxonomy" id="690887"/>
    <lineage>
        <taxon>Eukaryota</taxon>
        <taxon>Fungi</taxon>
        <taxon>Dikarya</taxon>
        <taxon>Ascomycota</taxon>
        <taxon>Pezizomycotina</taxon>
        <taxon>Dothideomycetes</taxon>
        <taxon>Pleosporomycetidae</taxon>
        <taxon>Pleosporales</taxon>
        <taxon>Lophiotremataceae</taxon>
        <taxon>Lophiotrema</taxon>
    </lineage>
</organism>
<evidence type="ECO:0000313" key="1">
    <source>
        <dbReference type="EMBL" id="KAF2106632.1"/>
    </source>
</evidence>
<dbReference type="EMBL" id="ML977360">
    <property type="protein sequence ID" value="KAF2106632.1"/>
    <property type="molecule type" value="Genomic_DNA"/>
</dbReference>
<proteinExistence type="predicted"/>
<dbReference type="AlphaFoldDB" id="A0A6A5YHA9"/>
<protein>
    <submittedName>
        <fullName evidence="1">Uncharacterized protein</fullName>
    </submittedName>
</protein>
<reference evidence="1" key="1">
    <citation type="journal article" date="2020" name="Stud. Mycol.">
        <title>101 Dothideomycetes genomes: a test case for predicting lifestyles and emergence of pathogens.</title>
        <authorList>
            <person name="Haridas S."/>
            <person name="Albert R."/>
            <person name="Binder M."/>
            <person name="Bloem J."/>
            <person name="Labutti K."/>
            <person name="Salamov A."/>
            <person name="Andreopoulos B."/>
            <person name="Baker S."/>
            <person name="Barry K."/>
            <person name="Bills G."/>
            <person name="Bluhm B."/>
            <person name="Cannon C."/>
            <person name="Castanera R."/>
            <person name="Culley D."/>
            <person name="Daum C."/>
            <person name="Ezra D."/>
            <person name="Gonzalez J."/>
            <person name="Henrissat B."/>
            <person name="Kuo A."/>
            <person name="Liang C."/>
            <person name="Lipzen A."/>
            <person name="Lutzoni F."/>
            <person name="Magnuson J."/>
            <person name="Mondo S."/>
            <person name="Nolan M."/>
            <person name="Ohm R."/>
            <person name="Pangilinan J."/>
            <person name="Park H.-J."/>
            <person name="Ramirez L."/>
            <person name="Alfaro M."/>
            <person name="Sun H."/>
            <person name="Tritt A."/>
            <person name="Yoshinaga Y."/>
            <person name="Zwiers L.-H."/>
            <person name="Turgeon B."/>
            <person name="Goodwin S."/>
            <person name="Spatafora J."/>
            <person name="Crous P."/>
            <person name="Grigoriev I."/>
        </authorList>
    </citation>
    <scope>NUCLEOTIDE SEQUENCE</scope>
    <source>
        <strain evidence="1">CBS 627.86</strain>
    </source>
</reference>
<accession>A0A6A5YHA9</accession>
<keyword evidence="2" id="KW-1185">Reference proteome</keyword>
<evidence type="ECO:0000313" key="2">
    <source>
        <dbReference type="Proteomes" id="UP000799770"/>
    </source>
</evidence>
<sequence length="219" mass="25710">MLENEEDLQLVDSIEQGQNFRNWMSSSYSSILAVSHEGYEESPWKPHLGYLATYRYCRATRTEYTIPLVPIHWPKKDDKVYDEGLHVLLRFLIEKIISQLPQHSELLENVSWDDIDDDNELHLCHILKALLRKPARPHEHDTVYVSLGCLSGHESSKKEEPETNSFFRKLYYLIDDIRKQQHDYLPLNVILTAPWHTDLSQILEDDGQTFVHISPDRLT</sequence>